<reference evidence="2" key="1">
    <citation type="submission" date="2016-06" db="EMBL/GenBank/DDBJ databases">
        <title>Parallel loss of symbiosis genes in relatives of nitrogen-fixing non-legume Parasponia.</title>
        <authorList>
            <person name="Van Velzen R."/>
            <person name="Holmer R."/>
            <person name="Bu F."/>
            <person name="Rutten L."/>
            <person name="Van Zeijl A."/>
            <person name="Liu W."/>
            <person name="Santuari L."/>
            <person name="Cao Q."/>
            <person name="Sharma T."/>
            <person name="Shen D."/>
            <person name="Roswanjaya Y."/>
            <person name="Wardhani T."/>
            <person name="Kalhor M.S."/>
            <person name="Jansen J."/>
            <person name="Van den Hoogen J."/>
            <person name="Gungor B."/>
            <person name="Hartog M."/>
            <person name="Hontelez J."/>
            <person name="Verver J."/>
            <person name="Yang W.-C."/>
            <person name="Schijlen E."/>
            <person name="Repin R."/>
            <person name="Schilthuizen M."/>
            <person name="Schranz E."/>
            <person name="Heidstra R."/>
            <person name="Miyata K."/>
            <person name="Fedorova E."/>
            <person name="Kohlen W."/>
            <person name="Bisseling T."/>
            <person name="Smit S."/>
            <person name="Geurts R."/>
        </authorList>
    </citation>
    <scope>NUCLEOTIDE SEQUENCE [LARGE SCALE GENOMIC DNA]</scope>
    <source>
        <strain evidence="2">cv. RG33-2</strain>
    </source>
</reference>
<dbReference type="Proteomes" id="UP000237000">
    <property type="component" value="Unassembled WGS sequence"/>
</dbReference>
<gene>
    <name evidence="1" type="ORF">TorRG33x02_168040</name>
</gene>
<comment type="caution">
    <text evidence="1">The sequence shown here is derived from an EMBL/GenBank/DDBJ whole genome shotgun (WGS) entry which is preliminary data.</text>
</comment>
<evidence type="ECO:0000313" key="1">
    <source>
        <dbReference type="EMBL" id="PON87451.1"/>
    </source>
</evidence>
<name>A0A2P5EPF0_TREOI</name>
<accession>A0A2P5EPF0</accession>
<proteinExistence type="predicted"/>
<sequence>MEDSASSTYSWVLKSIPKSRSFDLRSQSSSWVL</sequence>
<keyword evidence="2" id="KW-1185">Reference proteome</keyword>
<organism evidence="1 2">
    <name type="scientific">Trema orientale</name>
    <name type="common">Charcoal tree</name>
    <name type="synonym">Celtis orientalis</name>
    <dbReference type="NCBI Taxonomy" id="63057"/>
    <lineage>
        <taxon>Eukaryota</taxon>
        <taxon>Viridiplantae</taxon>
        <taxon>Streptophyta</taxon>
        <taxon>Embryophyta</taxon>
        <taxon>Tracheophyta</taxon>
        <taxon>Spermatophyta</taxon>
        <taxon>Magnoliopsida</taxon>
        <taxon>eudicotyledons</taxon>
        <taxon>Gunneridae</taxon>
        <taxon>Pentapetalae</taxon>
        <taxon>rosids</taxon>
        <taxon>fabids</taxon>
        <taxon>Rosales</taxon>
        <taxon>Cannabaceae</taxon>
        <taxon>Trema</taxon>
    </lineage>
</organism>
<evidence type="ECO:0000313" key="2">
    <source>
        <dbReference type="Proteomes" id="UP000237000"/>
    </source>
</evidence>
<dbReference type="EMBL" id="JXTC01000117">
    <property type="protein sequence ID" value="PON87451.1"/>
    <property type="molecule type" value="Genomic_DNA"/>
</dbReference>
<dbReference type="InParanoid" id="A0A2P5EPF0"/>
<protein>
    <submittedName>
        <fullName evidence="1">Uncharacterized protein</fullName>
    </submittedName>
</protein>
<dbReference type="AlphaFoldDB" id="A0A2P5EPF0"/>